<dbReference type="Pfam" id="PF22458">
    <property type="entry name" value="RsmF-B_ferredox"/>
    <property type="match status" value="1"/>
</dbReference>
<dbReference type="EC" id="2.1.1.176" evidence="4"/>
<dbReference type="GO" id="GO:0005737">
    <property type="term" value="C:cytoplasm"/>
    <property type="evidence" value="ECO:0007669"/>
    <property type="project" value="UniProtKB-SubCell"/>
</dbReference>
<dbReference type="SUPFAM" id="SSF48013">
    <property type="entry name" value="NusB-like"/>
    <property type="match status" value="1"/>
</dbReference>
<dbReference type="NCBIfam" id="NF008149">
    <property type="entry name" value="PRK10901.1"/>
    <property type="match status" value="1"/>
</dbReference>
<feature type="binding site" evidence="14">
    <location>
        <begin position="264"/>
        <end position="270"/>
    </location>
    <ligand>
        <name>S-adenosyl-L-methionine</name>
        <dbReference type="ChEBI" id="CHEBI:59789"/>
    </ligand>
</feature>
<feature type="domain" description="SAM-dependent MTase RsmB/NOP-type" evidence="15">
    <location>
        <begin position="176"/>
        <end position="441"/>
    </location>
</feature>
<gene>
    <name evidence="16" type="ORF">EV679_0009</name>
</gene>
<dbReference type="Pfam" id="PF01189">
    <property type="entry name" value="Methyltr_RsmB-F"/>
    <property type="match status" value="1"/>
</dbReference>
<dbReference type="Gene3D" id="1.10.287.730">
    <property type="entry name" value="Helix hairpin bin"/>
    <property type="match status" value="1"/>
</dbReference>
<dbReference type="InterPro" id="IPR035926">
    <property type="entry name" value="NusB-like_sf"/>
</dbReference>
<dbReference type="PROSITE" id="PS51686">
    <property type="entry name" value="SAM_MT_RSMB_NOP"/>
    <property type="match status" value="1"/>
</dbReference>
<dbReference type="PANTHER" id="PTHR22807:SF61">
    <property type="entry name" value="NOL1_NOP2_SUN FAMILY PROTEIN _ ANTITERMINATION NUSB DOMAIN-CONTAINING PROTEIN"/>
    <property type="match status" value="1"/>
</dbReference>
<evidence type="ECO:0000256" key="8">
    <source>
        <dbReference type="ARBA" id="ARBA00022679"/>
    </source>
</evidence>
<keyword evidence="8 14" id="KW-0808">Transferase</keyword>
<name>A0A4Q7MV24_9BURK</name>
<dbReference type="InterPro" id="IPR023267">
    <property type="entry name" value="RCMT"/>
</dbReference>
<dbReference type="GO" id="GO:0008649">
    <property type="term" value="F:rRNA methyltransferase activity"/>
    <property type="evidence" value="ECO:0007669"/>
    <property type="project" value="InterPro"/>
</dbReference>
<feature type="binding site" evidence="14">
    <location>
        <position position="286"/>
    </location>
    <ligand>
        <name>S-adenosyl-L-methionine</name>
        <dbReference type="ChEBI" id="CHEBI:59789"/>
    </ligand>
</feature>
<dbReference type="InterPro" id="IPR049560">
    <property type="entry name" value="MeTrfase_RsmB-F_NOP2_cat"/>
</dbReference>
<evidence type="ECO:0000256" key="4">
    <source>
        <dbReference type="ARBA" id="ARBA00012140"/>
    </source>
</evidence>
<evidence type="ECO:0000256" key="13">
    <source>
        <dbReference type="ARBA" id="ARBA00047283"/>
    </source>
</evidence>
<evidence type="ECO:0000256" key="7">
    <source>
        <dbReference type="ARBA" id="ARBA00022603"/>
    </source>
</evidence>
<comment type="function">
    <text evidence="1">Specifically methylates the cytosine at position 967 (m5C967) of 16S rRNA.</text>
</comment>
<evidence type="ECO:0000313" key="16">
    <source>
        <dbReference type="EMBL" id="RZS72828.1"/>
    </source>
</evidence>
<dbReference type="AlphaFoldDB" id="A0A4Q7MV24"/>
<dbReference type="GeneID" id="99725058"/>
<evidence type="ECO:0000256" key="12">
    <source>
        <dbReference type="ARBA" id="ARBA00031088"/>
    </source>
</evidence>
<dbReference type="InterPro" id="IPR004573">
    <property type="entry name" value="rRNA_ssu_MeTfrase_B"/>
</dbReference>
<dbReference type="InterPro" id="IPR001678">
    <property type="entry name" value="MeTrfase_RsmB-F_NOP2_dom"/>
</dbReference>
<dbReference type="RefSeq" id="WP_130486258.1">
    <property type="nucleotide sequence ID" value="NZ_CBCSEB010000028.1"/>
</dbReference>
<feature type="binding site" evidence="14">
    <location>
        <position position="315"/>
    </location>
    <ligand>
        <name>S-adenosyl-L-methionine</name>
        <dbReference type="ChEBI" id="CHEBI:59789"/>
    </ligand>
</feature>
<dbReference type="PANTHER" id="PTHR22807">
    <property type="entry name" value="NOP2 YEAST -RELATED NOL1/NOP2/FMU SUN DOMAIN-CONTAINING"/>
    <property type="match status" value="1"/>
</dbReference>
<dbReference type="Gene3D" id="3.40.50.150">
    <property type="entry name" value="Vaccinia Virus protein VP39"/>
    <property type="match status" value="1"/>
</dbReference>
<organism evidence="16 17">
    <name type="scientific">Kerstersia gyiorum</name>
    <dbReference type="NCBI Taxonomy" id="206506"/>
    <lineage>
        <taxon>Bacteria</taxon>
        <taxon>Pseudomonadati</taxon>
        <taxon>Pseudomonadota</taxon>
        <taxon>Betaproteobacteria</taxon>
        <taxon>Burkholderiales</taxon>
        <taxon>Alcaligenaceae</taxon>
        <taxon>Kerstersia</taxon>
    </lineage>
</organism>
<evidence type="ECO:0000313" key="17">
    <source>
        <dbReference type="Proteomes" id="UP000292039"/>
    </source>
</evidence>
<dbReference type="GO" id="GO:0003723">
    <property type="term" value="F:RNA binding"/>
    <property type="evidence" value="ECO:0007669"/>
    <property type="project" value="UniProtKB-UniRule"/>
</dbReference>
<keyword evidence="6" id="KW-0698">rRNA processing</keyword>
<comment type="catalytic activity">
    <reaction evidence="13">
        <text>cytidine(967) in 16S rRNA + S-adenosyl-L-methionine = 5-methylcytidine(967) in 16S rRNA + S-adenosyl-L-homocysteine + H(+)</text>
        <dbReference type="Rhea" id="RHEA:42748"/>
        <dbReference type="Rhea" id="RHEA-COMP:10219"/>
        <dbReference type="Rhea" id="RHEA-COMP:10220"/>
        <dbReference type="ChEBI" id="CHEBI:15378"/>
        <dbReference type="ChEBI" id="CHEBI:57856"/>
        <dbReference type="ChEBI" id="CHEBI:59789"/>
        <dbReference type="ChEBI" id="CHEBI:74483"/>
        <dbReference type="ChEBI" id="CHEBI:82748"/>
        <dbReference type="EC" id="2.1.1.176"/>
    </reaction>
</comment>
<sequence>MTGAPQVQIPLSAVLLDTAVAVQSVLSGRSLTETLDALPSVRRPAAQALASHVMRTLGTAIADRSYLVRRRPEQPLLDALLLTALSLLDAAVRHEQGTALPHEPNYASHTLVDQAVEAAAGQVRLKHFKPLINAVLRSFLREYGQLPRDDDEARWNFPQWWVRKLQFAYPDAWQTVLESSATPAPLTLRVNRRRASLAQVADALAAAGVQAEPVGSWGLTLAGSHVVTRLPGYAEGWWSVQDAGAQRAAELLAPREGMRVLDACAAPGGKTAHLLECADVELLALDADAGRLARVHENLARLRLDGPAVQVRAGDAARPDTWWDGRPFDAMLVDAPCTASGVVRRHPDIRWLRREADVQKTAAVQRRMLDALWPLLAPGGRLLYVTCSVFPEECAGQARAFLKAHADAVVLEAPGQLLPVGANATLSHQHDGFFYALFAKQA</sequence>
<accession>A0A4Q7MV24</accession>
<comment type="similarity">
    <text evidence="3 14">Belongs to the class I-like SAM-binding methyltransferase superfamily. RsmB/NOP family.</text>
</comment>
<dbReference type="PROSITE" id="PS01153">
    <property type="entry name" value="NOL1_NOP2_SUN"/>
    <property type="match status" value="1"/>
</dbReference>
<evidence type="ECO:0000256" key="3">
    <source>
        <dbReference type="ARBA" id="ARBA00007494"/>
    </source>
</evidence>
<dbReference type="InterPro" id="IPR054728">
    <property type="entry name" value="RsmB-like_ferredoxin"/>
</dbReference>
<dbReference type="FunFam" id="3.40.50.150:FF:000022">
    <property type="entry name" value="Ribosomal RNA small subunit methyltransferase B"/>
    <property type="match status" value="1"/>
</dbReference>
<dbReference type="Proteomes" id="UP000292039">
    <property type="component" value="Unassembled WGS sequence"/>
</dbReference>
<keyword evidence="9 14" id="KW-0949">S-adenosyl-L-methionine</keyword>
<evidence type="ECO:0000256" key="2">
    <source>
        <dbReference type="ARBA" id="ARBA00004496"/>
    </source>
</evidence>
<keyword evidence="7 14" id="KW-0489">Methyltransferase</keyword>
<dbReference type="InterPro" id="IPR029063">
    <property type="entry name" value="SAM-dependent_MTases_sf"/>
</dbReference>
<evidence type="ECO:0000256" key="1">
    <source>
        <dbReference type="ARBA" id="ARBA00002724"/>
    </source>
</evidence>
<reference evidence="16 17" key="1">
    <citation type="submission" date="2019-02" db="EMBL/GenBank/DDBJ databases">
        <title>Genomic Encyclopedia of Type Strains, Phase IV (KMG-IV): sequencing the most valuable type-strain genomes for metagenomic binning, comparative biology and taxonomic classification.</title>
        <authorList>
            <person name="Goeker M."/>
        </authorList>
    </citation>
    <scope>NUCLEOTIDE SEQUENCE [LARGE SCALE GENOMIC DNA]</scope>
    <source>
        <strain evidence="16 17">DSM 16618</strain>
    </source>
</reference>
<proteinExistence type="inferred from homology"/>
<feature type="active site" description="Nucleophile" evidence="14">
    <location>
        <position position="387"/>
    </location>
</feature>
<comment type="subcellular location">
    <subcellularLocation>
        <location evidence="2">Cytoplasm</location>
    </subcellularLocation>
</comment>
<evidence type="ECO:0000256" key="6">
    <source>
        <dbReference type="ARBA" id="ARBA00022552"/>
    </source>
</evidence>
<protein>
    <recommendedName>
        <fullName evidence="4">16S rRNA (cytosine(967)-C(5))-methyltransferase</fullName>
        <ecNumber evidence="4">2.1.1.176</ecNumber>
    </recommendedName>
    <alternativeName>
        <fullName evidence="11">16S rRNA m5C967 methyltransferase</fullName>
    </alternativeName>
    <alternativeName>
        <fullName evidence="12">rRNA (cytosine-C(5)-)-methyltransferase RsmB</fullName>
    </alternativeName>
</protein>
<dbReference type="Gene3D" id="3.30.70.1170">
    <property type="entry name" value="Sun protein, domain 3"/>
    <property type="match status" value="1"/>
</dbReference>
<dbReference type="PRINTS" id="PR02008">
    <property type="entry name" value="RCMTFAMILY"/>
</dbReference>
<evidence type="ECO:0000259" key="15">
    <source>
        <dbReference type="PROSITE" id="PS51686"/>
    </source>
</evidence>
<evidence type="ECO:0000256" key="9">
    <source>
        <dbReference type="ARBA" id="ARBA00022691"/>
    </source>
</evidence>
<evidence type="ECO:0000256" key="11">
    <source>
        <dbReference type="ARBA" id="ARBA00030399"/>
    </source>
</evidence>
<keyword evidence="10 14" id="KW-0694">RNA-binding</keyword>
<dbReference type="CDD" id="cd02440">
    <property type="entry name" value="AdoMet_MTases"/>
    <property type="match status" value="1"/>
</dbReference>
<dbReference type="NCBIfam" id="TIGR00563">
    <property type="entry name" value="rsmB"/>
    <property type="match status" value="1"/>
</dbReference>
<evidence type="ECO:0000256" key="10">
    <source>
        <dbReference type="ARBA" id="ARBA00022884"/>
    </source>
</evidence>
<dbReference type="Gene3D" id="1.10.940.10">
    <property type="entry name" value="NusB-like"/>
    <property type="match status" value="1"/>
</dbReference>
<keyword evidence="5" id="KW-0963">Cytoplasm</keyword>
<feature type="binding site" evidence="14">
    <location>
        <position position="334"/>
    </location>
    <ligand>
        <name>S-adenosyl-L-methionine</name>
        <dbReference type="ChEBI" id="CHEBI:59789"/>
    </ligand>
</feature>
<dbReference type="InterPro" id="IPR018314">
    <property type="entry name" value="RsmB/NOL1/NOP2-like_CS"/>
</dbReference>
<evidence type="ECO:0000256" key="14">
    <source>
        <dbReference type="PROSITE-ProRule" id="PRU01023"/>
    </source>
</evidence>
<dbReference type="EMBL" id="SGWZ01000001">
    <property type="protein sequence ID" value="RZS72828.1"/>
    <property type="molecule type" value="Genomic_DNA"/>
</dbReference>
<evidence type="ECO:0000256" key="5">
    <source>
        <dbReference type="ARBA" id="ARBA00022490"/>
    </source>
</evidence>
<dbReference type="SUPFAM" id="SSF53335">
    <property type="entry name" value="S-adenosyl-L-methionine-dependent methyltransferases"/>
    <property type="match status" value="1"/>
</dbReference>
<comment type="caution">
    <text evidence="16">The sequence shown here is derived from an EMBL/GenBank/DDBJ whole genome shotgun (WGS) entry which is preliminary data.</text>
</comment>